<protein>
    <recommendedName>
        <fullName evidence="6">Peptide methionine sulfoxide reductase</fullName>
    </recommendedName>
</protein>
<keyword evidence="4" id="KW-1185">Reference proteome</keyword>
<accession>A0A2Y9ARI6</accession>
<gene>
    <name evidence="2" type="ORF">BCF38_105158</name>
    <name evidence="3" type="ORF">SAMN05421539_105158</name>
</gene>
<reference evidence="2 4" key="2">
    <citation type="submission" date="2018-03" db="EMBL/GenBank/DDBJ databases">
        <title>Genomic Encyclopedia of Archaeal and Bacterial Type Strains, Phase II (KMG-II): from individual species to whole genera.</title>
        <authorList>
            <person name="Goeker M."/>
        </authorList>
    </citation>
    <scope>NUCLEOTIDE SEQUENCE [LARGE SCALE GENOMIC DNA]</scope>
    <source>
        <strain evidence="2 4">DSM 25227</strain>
    </source>
</reference>
<dbReference type="Proteomes" id="UP000245839">
    <property type="component" value="Unassembled WGS sequence"/>
</dbReference>
<dbReference type="EMBL" id="UETC01000005">
    <property type="protein sequence ID" value="SSA46695.1"/>
    <property type="molecule type" value="Genomic_DNA"/>
</dbReference>
<evidence type="ECO:0000313" key="4">
    <source>
        <dbReference type="Proteomes" id="UP000245839"/>
    </source>
</evidence>
<evidence type="ECO:0000313" key="3">
    <source>
        <dbReference type="EMBL" id="SSA46695.1"/>
    </source>
</evidence>
<evidence type="ECO:0000256" key="1">
    <source>
        <dbReference type="SAM" id="MobiDB-lite"/>
    </source>
</evidence>
<dbReference type="EMBL" id="QGDJ01000005">
    <property type="protein sequence ID" value="PWJ18170.1"/>
    <property type="molecule type" value="Genomic_DNA"/>
</dbReference>
<name>A0A2Y9ARI6_9RHOB</name>
<sequence>MTSARAEAVAAALARLPLGAFRGRSQGRDWLVVRSTFAGGASEKLVARSLDGTGYVSLNLYRLEAGPRLKPCEMPAQRVADFLADLTVPGPPPVTRDGARSPRGRR</sequence>
<organism evidence="3 5">
    <name type="scientific">Jannaschia seohaensis</name>
    <dbReference type="NCBI Taxonomy" id="475081"/>
    <lineage>
        <taxon>Bacteria</taxon>
        <taxon>Pseudomonadati</taxon>
        <taxon>Pseudomonadota</taxon>
        <taxon>Alphaproteobacteria</taxon>
        <taxon>Rhodobacterales</taxon>
        <taxon>Roseobacteraceae</taxon>
        <taxon>Jannaschia</taxon>
    </lineage>
</organism>
<evidence type="ECO:0000313" key="2">
    <source>
        <dbReference type="EMBL" id="PWJ18170.1"/>
    </source>
</evidence>
<proteinExistence type="predicted"/>
<evidence type="ECO:0008006" key="6">
    <source>
        <dbReference type="Google" id="ProtNLM"/>
    </source>
</evidence>
<dbReference type="Proteomes" id="UP000251571">
    <property type="component" value="Unassembled WGS sequence"/>
</dbReference>
<evidence type="ECO:0000313" key="5">
    <source>
        <dbReference type="Proteomes" id="UP000251571"/>
    </source>
</evidence>
<dbReference type="RefSeq" id="WP_342768127.1">
    <property type="nucleotide sequence ID" value="NZ_QGDJ01000005.1"/>
</dbReference>
<dbReference type="AlphaFoldDB" id="A0A2Y9ARI6"/>
<reference evidence="3 5" key="1">
    <citation type="submission" date="2016-10" db="EMBL/GenBank/DDBJ databases">
        <authorList>
            <person name="Cai Z."/>
        </authorList>
    </citation>
    <scope>NUCLEOTIDE SEQUENCE [LARGE SCALE GENOMIC DNA]</scope>
    <source>
        <strain evidence="3 5">DSM 25227</strain>
    </source>
</reference>
<feature type="region of interest" description="Disordered" evidence="1">
    <location>
        <begin position="85"/>
        <end position="106"/>
    </location>
</feature>